<sequence>MRARYELLSENYRQICSKSDCREPYPALGDILTAKVFETLIWDTPIEKVIHFPAKLSEHLPRIIDKWRSAKIQELLKLVQKSKQSKTLPVVSDLHLATTIFECTECTTAMHYPQMFYHDCCLQHKSPNKISHERMEMFRTNYFDFLGYGPWMIHTLVLSDQWPLVMEKLLKACSLDPTTTTVHELRSVNPPIECVTCSSTSRKTVCLWWRHAFSGKHQSHKLKFNTSSKYKEATTRALHTSGQMDNHICCAHCNREVRKSQFKNHLESGQSQRYFRRFDCSP</sequence>
<protein>
    <recommendedName>
        <fullName evidence="3">CxC5 like cysteine cluster associated with KDZ domain-containing protein</fullName>
    </recommendedName>
</protein>
<gene>
    <name evidence="1" type="ORF">C8R41DRAFT_372390</name>
</gene>
<evidence type="ECO:0008006" key="3">
    <source>
        <dbReference type="Google" id="ProtNLM"/>
    </source>
</evidence>
<name>A0ABQ8VEF3_9AGAR</name>
<proteinExistence type="predicted"/>
<organism evidence="1 2">
    <name type="scientific">Lentinula lateritia</name>
    <dbReference type="NCBI Taxonomy" id="40482"/>
    <lineage>
        <taxon>Eukaryota</taxon>
        <taxon>Fungi</taxon>
        <taxon>Dikarya</taxon>
        <taxon>Basidiomycota</taxon>
        <taxon>Agaricomycotina</taxon>
        <taxon>Agaricomycetes</taxon>
        <taxon>Agaricomycetidae</taxon>
        <taxon>Agaricales</taxon>
        <taxon>Marasmiineae</taxon>
        <taxon>Omphalotaceae</taxon>
        <taxon>Lentinula</taxon>
    </lineage>
</organism>
<comment type="caution">
    <text evidence="1">The sequence shown here is derived from an EMBL/GenBank/DDBJ whole genome shotgun (WGS) entry which is preliminary data.</text>
</comment>
<evidence type="ECO:0000313" key="2">
    <source>
        <dbReference type="Proteomes" id="UP001150217"/>
    </source>
</evidence>
<evidence type="ECO:0000313" key="1">
    <source>
        <dbReference type="EMBL" id="KAJ4491660.1"/>
    </source>
</evidence>
<accession>A0ABQ8VEF3</accession>
<dbReference type="EMBL" id="JANVFT010000041">
    <property type="protein sequence ID" value="KAJ4491660.1"/>
    <property type="molecule type" value="Genomic_DNA"/>
</dbReference>
<dbReference type="Proteomes" id="UP001150217">
    <property type="component" value="Unassembled WGS sequence"/>
</dbReference>
<keyword evidence="2" id="KW-1185">Reference proteome</keyword>
<reference evidence="1" key="1">
    <citation type="submission" date="2022-08" db="EMBL/GenBank/DDBJ databases">
        <title>A Global Phylogenomic Analysis of the Shiitake Genus Lentinula.</title>
        <authorList>
            <consortium name="DOE Joint Genome Institute"/>
            <person name="Sierra-Patev S."/>
            <person name="Min B."/>
            <person name="Naranjo-Ortiz M."/>
            <person name="Looney B."/>
            <person name="Konkel Z."/>
            <person name="Slot J.C."/>
            <person name="Sakamoto Y."/>
            <person name="Steenwyk J.L."/>
            <person name="Rokas A."/>
            <person name="Carro J."/>
            <person name="Camarero S."/>
            <person name="Ferreira P."/>
            <person name="Molpeceres G."/>
            <person name="Ruiz-Duenas F.J."/>
            <person name="Serrano A."/>
            <person name="Henrissat B."/>
            <person name="Drula E."/>
            <person name="Hughes K.W."/>
            <person name="Mata J.L."/>
            <person name="Ishikawa N.K."/>
            <person name="Vargas-Isla R."/>
            <person name="Ushijima S."/>
            <person name="Smith C.A."/>
            <person name="Ahrendt S."/>
            <person name="Andreopoulos W."/>
            <person name="He G."/>
            <person name="Labutti K."/>
            <person name="Lipzen A."/>
            <person name="Ng V."/>
            <person name="Riley R."/>
            <person name="Sandor L."/>
            <person name="Barry K."/>
            <person name="Martinez A.T."/>
            <person name="Xiao Y."/>
            <person name="Gibbons J.G."/>
            <person name="Terashima K."/>
            <person name="Grigoriev I.V."/>
            <person name="Hibbett D.S."/>
        </authorList>
    </citation>
    <scope>NUCLEOTIDE SEQUENCE</scope>
    <source>
        <strain evidence="1">RHP3577 ss4</strain>
    </source>
</reference>